<comment type="similarity">
    <text evidence="13">Belongs to the glycosyltransferase ALG3 family.</text>
</comment>
<sequence>MAPSGKEETSSSPPPFSWSELAKDAVWSMKSLVINPEFCRIVVFPLLIAESIAMEVIILNVPYTEIDYSTYMQQIDLIEKGELHYSQVAGDTGPIVYPGGYVWIYSWMKFLTNGIENLRLGQEAFRILYLATLLLVFVAYFLTGAHIRPYLLYLLVLSKRLHSIYVLRLFNDCFATFFSVAAVVALQVAARVKVSGGFTSKNSRWLIVLCLLAADLLAVAISVKMNALLYLPGFLVVVYFLCNENLLKTALVSLFGFLVELGMNSKFLFDSDLQVRTEFISNAFDFGRQFLFEWSVNWKFLGPQLFSSRVFHTALLILHVIVLLAFLFCRWLSKSLIGKSLSQFIRDAITKPHQDTICQDNVIFSPDNSTNFVLWVMTLSNFIGVLFSRSLHYQFLCWYSYSLPYLLYTTGLPMVVITALFAAHEWCWDVYPSTPVSSAVLVSILLIVVVANYLSNPFRIVRQDTKSKEE</sequence>
<feature type="transmembrane region" description="Helical" evidence="14">
    <location>
        <begin position="403"/>
        <end position="424"/>
    </location>
</feature>
<feature type="transmembrane region" description="Helical" evidence="14">
    <location>
        <begin position="127"/>
        <end position="147"/>
    </location>
</feature>
<comment type="catalytic activity">
    <reaction evidence="12 14">
        <text>an alpha-D-Man-(1-&gt;2)-alpha-D-Man-(1-&gt;2)-alpha-D-Man-(1-&gt;3)-[alpha-D-Man-(1-&gt;6)]-beta-D-Man-(1-&gt;4)-beta-D-GlcNAc-(1-&gt;4)-alpha-D-GlcNAc-diphospho-di-trans,poly-cis-dolichol + a di-trans,poly-cis-dolichyl beta-D-mannosyl phosphate = an alpha-D-Man-(1-&gt;2)-alpha-D-Man-(1-&gt;2)-alpha-D-Man-(1-&gt;3)-[alpha-D-Man-(1-&gt;3)-alpha-D-Man-(1-&gt;6)]-beta-D-Man-(1-&gt;4)-beta-D-GlcNAc-(1-&gt;4)-alpha-D-GlcNAc-diphospho-di-trans,poly-cis-dolichol + a di-trans,poly-cis-dolichyl phosphate + H(+)</text>
        <dbReference type="Rhea" id="RHEA:29527"/>
        <dbReference type="Rhea" id="RHEA-COMP:19498"/>
        <dbReference type="Rhea" id="RHEA-COMP:19501"/>
        <dbReference type="Rhea" id="RHEA-COMP:19516"/>
        <dbReference type="Rhea" id="RHEA-COMP:19517"/>
        <dbReference type="ChEBI" id="CHEBI:15378"/>
        <dbReference type="ChEBI" id="CHEBI:57683"/>
        <dbReference type="ChEBI" id="CHEBI:58211"/>
        <dbReference type="ChEBI" id="CHEBI:132515"/>
        <dbReference type="ChEBI" id="CHEBI:132516"/>
        <dbReference type="EC" id="2.4.1.258"/>
    </reaction>
    <physiologicalReaction direction="left-to-right" evidence="12 14">
        <dbReference type="Rhea" id="RHEA:29528"/>
    </physiologicalReaction>
</comment>
<evidence type="ECO:0000256" key="10">
    <source>
        <dbReference type="ARBA" id="ARBA00023136"/>
    </source>
</evidence>
<accession>A0A875RYG2</accession>
<protein>
    <recommendedName>
        <fullName evidence="4 14">Dol-P-Man:Man(5)GlcNAc(2)-PP-Dol alpha-1,3-mannosyltransferase</fullName>
        <ecNumber evidence="3 14">2.4.1.258</ecNumber>
    </recommendedName>
    <alternativeName>
        <fullName evidence="14">Dol-P-Man-dependent alpha(1-3)-mannosyltransferase</fullName>
    </alternativeName>
</protein>
<keyword evidence="9 14" id="KW-1133">Transmembrane helix</keyword>
<dbReference type="GO" id="GO:0052925">
    <property type="term" value="F:dol-P-Man:Man(5)GlcNAc(2)-PP-Dol alpha-1,3-mannosyltransferase activity"/>
    <property type="evidence" value="ECO:0007669"/>
    <property type="project" value="UniProtKB-EC"/>
</dbReference>
<dbReference type="PANTHER" id="PTHR12646">
    <property type="entry name" value="NOT56 - RELATED"/>
    <property type="match status" value="1"/>
</dbReference>
<dbReference type="UniPathway" id="UPA00378"/>
<evidence type="ECO:0000256" key="6">
    <source>
        <dbReference type="ARBA" id="ARBA00022679"/>
    </source>
</evidence>
<dbReference type="InterPro" id="IPR007873">
    <property type="entry name" value="Glycosyltransferase_ALG3"/>
</dbReference>
<dbReference type="OrthoDB" id="20028at2759"/>
<evidence type="ECO:0000256" key="5">
    <source>
        <dbReference type="ARBA" id="ARBA00022676"/>
    </source>
</evidence>
<gene>
    <name evidence="15" type="ORF">FOA43_001061</name>
</gene>
<evidence type="ECO:0000313" key="16">
    <source>
        <dbReference type="Proteomes" id="UP000662931"/>
    </source>
</evidence>
<name>A0A875RYG2_EENNA</name>
<keyword evidence="5 14" id="KW-0328">Glycosyltransferase</keyword>
<feature type="transmembrane region" description="Helical" evidence="14">
    <location>
        <begin position="229"/>
        <end position="259"/>
    </location>
</feature>
<organism evidence="15 16">
    <name type="scientific">Eeniella nana</name>
    <name type="common">Yeast</name>
    <name type="synonym">Brettanomyces nanus</name>
    <dbReference type="NCBI Taxonomy" id="13502"/>
    <lineage>
        <taxon>Eukaryota</taxon>
        <taxon>Fungi</taxon>
        <taxon>Dikarya</taxon>
        <taxon>Ascomycota</taxon>
        <taxon>Saccharomycotina</taxon>
        <taxon>Pichiomycetes</taxon>
        <taxon>Pichiales</taxon>
        <taxon>Pichiaceae</taxon>
        <taxon>Brettanomyces</taxon>
    </lineage>
</organism>
<dbReference type="PANTHER" id="PTHR12646:SF0">
    <property type="entry name" value="DOL-P-MAN:MAN(5)GLCNAC(2)-PP-DOL ALPHA-1,3-MANNOSYLTRANSFERASE"/>
    <property type="match status" value="1"/>
</dbReference>
<evidence type="ECO:0000256" key="7">
    <source>
        <dbReference type="ARBA" id="ARBA00022692"/>
    </source>
</evidence>
<feature type="transmembrane region" description="Helical" evidence="14">
    <location>
        <begin position="372"/>
        <end position="391"/>
    </location>
</feature>
<comment type="function">
    <text evidence="11 14">Dol-P-Man:Man(5)GlcNAc(2)-PP-Dol alpha-1,3-mannosyltransferase that operates in the biosynthetic pathway of dolichol-linked oligosaccharides, the glycan precursors employed in protein asparagine (N)-glycosylation. The assembly of dolichol-linked oligosaccharides begins on the cytosolic side of the endoplasmic reticulum membrane and finishes in its lumen. The sequential addition of sugars to dolichol pyrophosphate produces dolichol-linked oligosaccharides containing fourteen sugars, including two GlcNAcs, nine mannoses and three glucoses. Once assembled, the oligosaccharide is transferred from the lipid to nascent proteins by oligosaccharyltransferases. In the lumen of the endoplasmic reticulum, adds the first dolichyl beta-D-mannosyl phosphate derived mannose in an alpha-1,3 linkage to Man(5)GlcNAc(2)-PP-dolichol to produce Man(6)GlcNAc(2)-PP-dolichol.</text>
</comment>
<keyword evidence="16" id="KW-1185">Reference proteome</keyword>
<feature type="transmembrane region" description="Helical" evidence="14">
    <location>
        <begin position="310"/>
        <end position="333"/>
    </location>
</feature>
<proteinExistence type="inferred from homology"/>
<evidence type="ECO:0000256" key="1">
    <source>
        <dbReference type="ARBA" id="ARBA00004477"/>
    </source>
</evidence>
<evidence type="ECO:0000313" key="15">
    <source>
        <dbReference type="EMBL" id="QPG73748.1"/>
    </source>
</evidence>
<feature type="transmembrane region" description="Helical" evidence="14">
    <location>
        <begin position="204"/>
        <end position="223"/>
    </location>
</feature>
<feature type="transmembrane region" description="Helical" evidence="14">
    <location>
        <begin position="436"/>
        <end position="454"/>
    </location>
</feature>
<keyword evidence="10 14" id="KW-0472">Membrane</keyword>
<dbReference type="Pfam" id="PF05208">
    <property type="entry name" value="ALG3"/>
    <property type="match status" value="1"/>
</dbReference>
<reference evidence="15" key="1">
    <citation type="submission" date="2020-10" db="EMBL/GenBank/DDBJ databases">
        <authorList>
            <person name="Roach M.J.R."/>
        </authorList>
    </citation>
    <scope>NUCLEOTIDE SEQUENCE</scope>
    <source>
        <strain evidence="15">CBS 1945</strain>
    </source>
</reference>
<keyword evidence="7 14" id="KW-0812">Transmembrane</keyword>
<dbReference type="EC" id="2.4.1.258" evidence="3 14"/>
<evidence type="ECO:0000256" key="14">
    <source>
        <dbReference type="RuleBase" id="RU364047"/>
    </source>
</evidence>
<evidence type="ECO:0000256" key="12">
    <source>
        <dbReference type="ARBA" id="ARBA00049506"/>
    </source>
</evidence>
<dbReference type="Proteomes" id="UP000662931">
    <property type="component" value="Chromosome 1"/>
</dbReference>
<keyword evidence="8 14" id="KW-0256">Endoplasmic reticulum</keyword>
<dbReference type="EMBL" id="CP064812">
    <property type="protein sequence ID" value="QPG73748.1"/>
    <property type="molecule type" value="Genomic_DNA"/>
</dbReference>
<dbReference type="KEGG" id="bnn:FOA43_001061"/>
<evidence type="ECO:0000256" key="9">
    <source>
        <dbReference type="ARBA" id="ARBA00022989"/>
    </source>
</evidence>
<dbReference type="AlphaFoldDB" id="A0A875RYG2"/>
<evidence type="ECO:0000256" key="4">
    <source>
        <dbReference type="ARBA" id="ARBA00015561"/>
    </source>
</evidence>
<feature type="transmembrane region" description="Helical" evidence="14">
    <location>
        <begin position="167"/>
        <end position="192"/>
    </location>
</feature>
<evidence type="ECO:0000256" key="3">
    <source>
        <dbReference type="ARBA" id="ARBA00011964"/>
    </source>
</evidence>
<evidence type="ECO:0000256" key="11">
    <source>
        <dbReference type="ARBA" id="ARBA00044743"/>
    </source>
</evidence>
<dbReference type="GeneID" id="62194462"/>
<evidence type="ECO:0000256" key="8">
    <source>
        <dbReference type="ARBA" id="ARBA00022824"/>
    </source>
</evidence>
<keyword evidence="6 14" id="KW-0808">Transferase</keyword>
<comment type="subcellular location">
    <subcellularLocation>
        <location evidence="1 14">Endoplasmic reticulum membrane</location>
        <topology evidence="1 14">Multi-pass membrane protein</topology>
    </subcellularLocation>
</comment>
<evidence type="ECO:0000256" key="2">
    <source>
        <dbReference type="ARBA" id="ARBA00004922"/>
    </source>
</evidence>
<comment type="pathway">
    <text evidence="2 14">Protein modification; protein glycosylation.</text>
</comment>
<dbReference type="GO" id="GO:0005789">
    <property type="term" value="C:endoplasmic reticulum membrane"/>
    <property type="evidence" value="ECO:0007669"/>
    <property type="project" value="UniProtKB-SubCell"/>
</dbReference>
<dbReference type="RefSeq" id="XP_038777313.1">
    <property type="nucleotide sequence ID" value="XM_038921385.1"/>
</dbReference>
<evidence type="ECO:0000256" key="13">
    <source>
        <dbReference type="ARBA" id="ARBA00093457"/>
    </source>
</evidence>